<dbReference type="Proteomes" id="UP000176501">
    <property type="component" value="Unassembled WGS sequence"/>
</dbReference>
<keyword evidence="2" id="KW-1133">Transmembrane helix</keyword>
<sequence length="242" mass="26030">MGLLEKLTQKGNELTNEQKVAFVLLVFLGLGGLVMGYFSFGANIRRPFDIQIAERASEEPYLTLTQKEEKEKEDQKTRDTDSDGLSDYDELYVFRTSPYITDTDSDGIDDKTEVYAGQNPSCPEGKTCGTASGDASGASTAASDLVGSLSDSPFARDLSQYDFQSEEDIQAFVKSITVDEIRKALATAGVPQDQLDAIADDQLQTLFEQTLSTASESGELDALVGAMQAQAGASGSDGEIQQ</sequence>
<feature type="region of interest" description="Disordered" evidence="1">
    <location>
        <begin position="103"/>
        <end position="141"/>
    </location>
</feature>
<organism evidence="3 4">
    <name type="scientific">Candidatus Uhrbacteria bacterium RIFOXYB2_FULL_57_15</name>
    <dbReference type="NCBI Taxonomy" id="1802422"/>
    <lineage>
        <taxon>Bacteria</taxon>
        <taxon>Candidatus Uhriibacteriota</taxon>
    </lineage>
</organism>
<feature type="region of interest" description="Disordered" evidence="1">
    <location>
        <begin position="61"/>
        <end position="84"/>
    </location>
</feature>
<dbReference type="AlphaFoldDB" id="A0A1F7W4X6"/>
<feature type="transmembrane region" description="Helical" evidence="2">
    <location>
        <begin position="20"/>
        <end position="40"/>
    </location>
</feature>
<dbReference type="PANTHER" id="PTHR37467">
    <property type="entry name" value="EXPORTED CALCIUM-BINDING GLYCOPROTEIN-RELATED"/>
    <property type="match status" value="1"/>
</dbReference>
<name>A0A1F7W4X6_9BACT</name>
<dbReference type="InterPro" id="IPR053180">
    <property type="entry name" value="Ca-binding_acidic-repeat"/>
</dbReference>
<feature type="compositionally biased region" description="Low complexity" evidence="1">
    <location>
        <begin position="129"/>
        <end position="141"/>
    </location>
</feature>
<reference evidence="3 4" key="1">
    <citation type="journal article" date="2016" name="Nat. Commun.">
        <title>Thousands of microbial genomes shed light on interconnected biogeochemical processes in an aquifer system.</title>
        <authorList>
            <person name="Anantharaman K."/>
            <person name="Brown C.T."/>
            <person name="Hug L.A."/>
            <person name="Sharon I."/>
            <person name="Castelle C.J."/>
            <person name="Probst A.J."/>
            <person name="Thomas B.C."/>
            <person name="Singh A."/>
            <person name="Wilkins M.J."/>
            <person name="Karaoz U."/>
            <person name="Brodie E.L."/>
            <person name="Williams K.H."/>
            <person name="Hubbard S.S."/>
            <person name="Banfield J.F."/>
        </authorList>
    </citation>
    <scope>NUCLEOTIDE SEQUENCE [LARGE SCALE GENOMIC DNA]</scope>
</reference>
<evidence type="ECO:0000256" key="2">
    <source>
        <dbReference type="SAM" id="Phobius"/>
    </source>
</evidence>
<evidence type="ECO:0000256" key="1">
    <source>
        <dbReference type="SAM" id="MobiDB-lite"/>
    </source>
</evidence>
<accession>A0A1F7W4X6</accession>
<feature type="compositionally biased region" description="Basic and acidic residues" evidence="1">
    <location>
        <begin position="66"/>
        <end position="81"/>
    </location>
</feature>
<keyword evidence="2" id="KW-0812">Transmembrane</keyword>
<proteinExistence type="predicted"/>
<dbReference type="EMBL" id="MGFE01000029">
    <property type="protein sequence ID" value="OGL97809.1"/>
    <property type="molecule type" value="Genomic_DNA"/>
</dbReference>
<evidence type="ECO:0000313" key="3">
    <source>
        <dbReference type="EMBL" id="OGL97809.1"/>
    </source>
</evidence>
<comment type="caution">
    <text evidence="3">The sequence shown here is derived from an EMBL/GenBank/DDBJ whole genome shotgun (WGS) entry which is preliminary data.</text>
</comment>
<gene>
    <name evidence="3" type="ORF">A2304_03785</name>
</gene>
<protein>
    <submittedName>
        <fullName evidence="3">Uncharacterized protein</fullName>
    </submittedName>
</protein>
<evidence type="ECO:0000313" key="4">
    <source>
        <dbReference type="Proteomes" id="UP000176501"/>
    </source>
</evidence>
<keyword evidence="2" id="KW-0472">Membrane</keyword>
<dbReference type="PANTHER" id="PTHR37467:SF1">
    <property type="entry name" value="EXPORTED CALCIUM-BINDING GLYCOPROTEIN"/>
    <property type="match status" value="1"/>
</dbReference>